<protein>
    <recommendedName>
        <fullName evidence="6 7">Polyphosphate kinase</fullName>
        <ecNumber evidence="6 7">2.7.4.1</ecNumber>
    </recommendedName>
    <alternativeName>
        <fullName evidence="6">ATP-polyphosphate phosphotransferase</fullName>
    </alternativeName>
    <alternativeName>
        <fullName evidence="6">Polyphosphoric acid kinase</fullName>
    </alternativeName>
</protein>
<dbReference type="Proteomes" id="UP000473648">
    <property type="component" value="Unassembled WGS sequence"/>
</dbReference>
<feature type="binding site" evidence="6">
    <location>
        <position position="419"/>
    </location>
    <ligand>
        <name>Mg(2+)</name>
        <dbReference type="ChEBI" id="CHEBI:18420"/>
    </ligand>
</feature>
<feature type="binding site" evidence="6">
    <location>
        <position position="482"/>
    </location>
    <ligand>
        <name>ATP</name>
        <dbReference type="ChEBI" id="CHEBI:30616"/>
    </ligand>
</feature>
<comment type="function">
    <text evidence="6 7">Catalyzes the reversible transfer of the terminal phosphate of ATP to form a long-chain polyphosphate (polyP).</text>
</comment>
<dbReference type="Pfam" id="PF13089">
    <property type="entry name" value="PP_kinase_N"/>
    <property type="match status" value="1"/>
</dbReference>
<feature type="domain" description="Polyphosphate kinase C-terminal" evidence="11">
    <location>
        <begin position="517"/>
        <end position="677"/>
    </location>
</feature>
<dbReference type="PANTHER" id="PTHR30218">
    <property type="entry name" value="POLYPHOSPHATE KINASE"/>
    <property type="match status" value="1"/>
</dbReference>
<evidence type="ECO:0000313" key="14">
    <source>
        <dbReference type="Proteomes" id="UP000473648"/>
    </source>
</evidence>
<evidence type="ECO:0000256" key="1">
    <source>
        <dbReference type="ARBA" id="ARBA00022553"/>
    </source>
</evidence>
<keyword evidence="3 6" id="KW-0547">Nucleotide-binding</keyword>
<keyword evidence="2 6" id="KW-0808">Transferase</keyword>
<accession>A0A6L5GTJ8</accession>
<dbReference type="Pfam" id="PF13090">
    <property type="entry name" value="PP_kinase_C"/>
    <property type="match status" value="1"/>
</dbReference>
<comment type="cofactor">
    <cofactor evidence="6">
        <name>Mg(2+)</name>
        <dbReference type="ChEBI" id="CHEBI:18420"/>
    </cofactor>
</comment>
<keyword evidence="1 6" id="KW-0597">Phosphoprotein</keyword>
<comment type="similarity">
    <text evidence="6 7">Belongs to the polyphosphate kinase 1 (PPK1) family.</text>
</comment>
<dbReference type="InterPro" id="IPR036830">
    <property type="entry name" value="PP_kinase_middle_dom_sf"/>
</dbReference>
<feature type="binding site" evidence="6">
    <location>
        <position position="389"/>
    </location>
    <ligand>
        <name>Mg(2+)</name>
        <dbReference type="ChEBI" id="CHEBI:18420"/>
    </ligand>
</feature>
<gene>
    <name evidence="13" type="primary">ppk1</name>
    <name evidence="6" type="synonym">ppk</name>
    <name evidence="13" type="ORF">FRC53_08980</name>
</gene>
<dbReference type="SUPFAM" id="SSF56024">
    <property type="entry name" value="Phospholipase D/nuclease"/>
    <property type="match status" value="2"/>
</dbReference>
<comment type="PTM">
    <text evidence="6 7">An intermediate of this reaction is the autophosphorylated ppk in which a phosphate is covalently linked to a histidine residue through a N-P bond.</text>
</comment>
<evidence type="ECO:0000256" key="5">
    <source>
        <dbReference type="ARBA" id="ARBA00022840"/>
    </source>
</evidence>
<keyword evidence="4 6" id="KW-0418">Kinase</keyword>
<feature type="domain" description="Polyphosphate kinase C-terminal" evidence="12">
    <location>
        <begin position="349"/>
        <end position="505"/>
    </location>
</feature>
<dbReference type="PIRSF" id="PIRSF015589">
    <property type="entry name" value="PP_kinase"/>
    <property type="match status" value="1"/>
</dbReference>
<proteinExistence type="inferred from homology"/>
<evidence type="ECO:0000256" key="6">
    <source>
        <dbReference type="HAMAP-Rule" id="MF_00347"/>
    </source>
</evidence>
<dbReference type="SUPFAM" id="SSF140356">
    <property type="entry name" value="PPK N-terminal domain-like"/>
    <property type="match status" value="1"/>
</dbReference>
<dbReference type="GO" id="GO:0005524">
    <property type="term" value="F:ATP binding"/>
    <property type="evidence" value="ECO:0007669"/>
    <property type="project" value="UniProtKB-KW"/>
</dbReference>
<dbReference type="Gene3D" id="1.20.58.310">
    <property type="entry name" value="Polyphosphate kinase N-terminal domain"/>
    <property type="match status" value="1"/>
</dbReference>
<evidence type="ECO:0000256" key="7">
    <source>
        <dbReference type="RuleBase" id="RU003800"/>
    </source>
</evidence>
<feature type="domain" description="Polyphosphate kinase middle" evidence="9">
    <location>
        <begin position="136"/>
        <end position="310"/>
    </location>
</feature>
<dbReference type="InterPro" id="IPR025200">
    <property type="entry name" value="PPK_C_dom2"/>
</dbReference>
<dbReference type="HAMAP" id="MF_00347">
    <property type="entry name" value="Polyphosphate_kinase"/>
    <property type="match status" value="1"/>
</dbReference>
<reference evidence="13" key="1">
    <citation type="journal article" date="2020" name="Appl. Environ. Microbiol.">
        <title>Medium-Chain Fatty Acid Synthesis by 'Candidatus Weimeria bifida' gen. nov., sp. nov., and 'Candidatus Pseudoramibacter fermentans' sp. nov.</title>
        <authorList>
            <person name="Scarborough M.J."/>
            <person name="Myers K.S."/>
            <person name="Donohue T.J."/>
            <person name="Noguera D.R."/>
        </authorList>
    </citation>
    <scope>NUCLEOTIDE SEQUENCE</scope>
    <source>
        <strain evidence="13">EUB1.1</strain>
    </source>
</reference>
<dbReference type="GO" id="GO:0046872">
    <property type="term" value="F:metal ion binding"/>
    <property type="evidence" value="ECO:0007669"/>
    <property type="project" value="UniProtKB-KW"/>
</dbReference>
<dbReference type="GO" id="GO:0008976">
    <property type="term" value="F:polyphosphate kinase activity"/>
    <property type="evidence" value="ECO:0007669"/>
    <property type="project" value="UniProtKB-UniRule"/>
</dbReference>
<dbReference type="EMBL" id="VOGB01000005">
    <property type="protein sequence ID" value="MQM73527.1"/>
    <property type="molecule type" value="Genomic_DNA"/>
</dbReference>
<dbReference type="EC" id="2.7.4.1" evidence="6 7"/>
<feature type="region of interest" description="Disordered" evidence="8">
    <location>
        <begin position="697"/>
        <end position="721"/>
    </location>
</feature>
<dbReference type="InterPro" id="IPR025198">
    <property type="entry name" value="PPK_N_dom"/>
</dbReference>
<feature type="active site" description="Phosphohistidine intermediate" evidence="6">
    <location>
        <position position="449"/>
    </location>
</feature>
<feature type="compositionally biased region" description="Basic and acidic residues" evidence="8">
    <location>
        <begin position="702"/>
        <end position="721"/>
    </location>
</feature>
<evidence type="ECO:0000256" key="2">
    <source>
        <dbReference type="ARBA" id="ARBA00022679"/>
    </source>
</evidence>
<dbReference type="Gene3D" id="3.30.1840.10">
    <property type="entry name" value="Polyphosphate kinase middle domain"/>
    <property type="match status" value="1"/>
</dbReference>
<dbReference type="GO" id="GO:0006799">
    <property type="term" value="P:polyphosphate biosynthetic process"/>
    <property type="evidence" value="ECO:0007669"/>
    <property type="project" value="UniProtKB-UniRule"/>
</dbReference>
<sequence>MPNENLTATPAAQPVSPYDYMQNRELSWLNFNDRVLSEAQDPSVPLLERLRFVQIFVSNLDEFFRVRVGSLIDMVPAGDAYHDSKTGWTADEQLQHIYRAARTLCAKKDRVYFHLEHKLRHQDIWHLSYDELTDDEQEYIEQHFQNHILPLLSPLIIDAHHPFPHLQNKKIEIGVVLKDQAERKVFAIIPIPDSLPDVIYLPSRHALRYISTEDVVFDYADIIFDTYTIVEKVKMSITRNADIHADDEDFEVNDDFRTVMRDMLKRRKRLAPLRLELSNTISDECYDFLKKKLRLADAQIFYVKSPMRLGYAYPIADKLNAEQKADLLYAPFSPQIPSSVNMKRKMEPQIKDHDILLSFPYDSMDPFVKMVSEAADDPTVRSIAITIYRLSSKSKLVEAICRAAENGKNVTTLIELRARFDEQNNIDWSERLENAGCTVIYGTPGFKVHSKICLITRERNGEITYQTQIGTGNYNEKTATLYTDLSLLTANQDIGLDAMHFFQNMGLEKLNAKYNKLIVSPSTLKSTVLKLMDEQIALGDEGEMFFKLNSLTDVDIIHKLKEASCAGVKIHMIIRGICCIVSGIPGVTENINVRSVVGRYLEHSRIYRFGAGDSQKMYIASADFMTRNTERRVEVGAPILDPKIREKINHIVDIMLHDTSKARILGPDKLYHPITNAKGAPLPPYNCQEAQAEEAIKNSFRPQKDKTPGAADKPKHRESFFSRLFRHDN</sequence>
<comment type="caution">
    <text evidence="13">The sequence shown here is derived from an EMBL/GenBank/DDBJ whole genome shotgun (WGS) entry which is preliminary data.</text>
</comment>
<comment type="catalytic activity">
    <reaction evidence="6 7">
        <text>[phosphate](n) + ATP = [phosphate](n+1) + ADP</text>
        <dbReference type="Rhea" id="RHEA:19573"/>
        <dbReference type="Rhea" id="RHEA-COMP:9859"/>
        <dbReference type="Rhea" id="RHEA-COMP:14280"/>
        <dbReference type="ChEBI" id="CHEBI:16838"/>
        <dbReference type="ChEBI" id="CHEBI:30616"/>
        <dbReference type="ChEBI" id="CHEBI:456216"/>
        <dbReference type="EC" id="2.7.4.1"/>
    </reaction>
</comment>
<dbReference type="NCBIfam" id="NF003921">
    <property type="entry name" value="PRK05443.2-2"/>
    <property type="match status" value="1"/>
</dbReference>
<evidence type="ECO:0000313" key="13">
    <source>
        <dbReference type="EMBL" id="MQM73527.1"/>
    </source>
</evidence>
<feature type="domain" description="Polyphosphate kinase N-terminal" evidence="10">
    <location>
        <begin position="22"/>
        <end position="124"/>
    </location>
</feature>
<evidence type="ECO:0000259" key="9">
    <source>
        <dbReference type="Pfam" id="PF02503"/>
    </source>
</evidence>
<organism evidence="13 14">
    <name type="scientific">Candidatus Pseudoramibacter fermentans</name>
    <dbReference type="NCBI Taxonomy" id="2594427"/>
    <lineage>
        <taxon>Bacteria</taxon>
        <taxon>Bacillati</taxon>
        <taxon>Bacillota</taxon>
        <taxon>Clostridia</taxon>
        <taxon>Eubacteriales</taxon>
        <taxon>Eubacteriaceae</taxon>
        <taxon>Pseudoramibacter</taxon>
    </lineage>
</organism>
<feature type="binding site" evidence="6">
    <location>
        <position position="59"/>
    </location>
    <ligand>
        <name>ATP</name>
        <dbReference type="ChEBI" id="CHEBI:30616"/>
    </ligand>
</feature>
<evidence type="ECO:0000259" key="12">
    <source>
        <dbReference type="Pfam" id="PF17941"/>
    </source>
</evidence>
<dbReference type="NCBIfam" id="NF003917">
    <property type="entry name" value="PRK05443.1-1"/>
    <property type="match status" value="1"/>
</dbReference>
<evidence type="ECO:0000259" key="10">
    <source>
        <dbReference type="Pfam" id="PF13089"/>
    </source>
</evidence>
<dbReference type="Gene3D" id="3.30.870.10">
    <property type="entry name" value="Endonuclease Chain A"/>
    <property type="match status" value="2"/>
</dbReference>
<dbReference type="NCBIfam" id="TIGR03705">
    <property type="entry name" value="poly_P_kin"/>
    <property type="match status" value="1"/>
</dbReference>
<evidence type="ECO:0000259" key="11">
    <source>
        <dbReference type="Pfam" id="PF13090"/>
    </source>
</evidence>
<keyword evidence="6" id="KW-0479">Metal-binding</keyword>
<dbReference type="SUPFAM" id="SSF143724">
    <property type="entry name" value="PHP14-like"/>
    <property type="match status" value="1"/>
</dbReference>
<dbReference type="InterPro" id="IPR041108">
    <property type="entry name" value="PP_kinase_C_1"/>
</dbReference>
<dbReference type="Pfam" id="PF17941">
    <property type="entry name" value="PP_kinase_C_1"/>
    <property type="match status" value="1"/>
</dbReference>
<dbReference type="GO" id="GO:0009358">
    <property type="term" value="C:polyphosphate kinase complex"/>
    <property type="evidence" value="ECO:0007669"/>
    <property type="project" value="InterPro"/>
</dbReference>
<evidence type="ECO:0000256" key="3">
    <source>
        <dbReference type="ARBA" id="ARBA00022741"/>
    </source>
</evidence>
<keyword evidence="6" id="KW-0460">Magnesium</keyword>
<dbReference type="Pfam" id="PF02503">
    <property type="entry name" value="PP_kinase"/>
    <property type="match status" value="1"/>
</dbReference>
<feature type="binding site" evidence="6">
    <location>
        <position position="603"/>
    </location>
    <ligand>
        <name>ATP</name>
        <dbReference type="ChEBI" id="CHEBI:30616"/>
    </ligand>
</feature>
<evidence type="ECO:0000256" key="4">
    <source>
        <dbReference type="ARBA" id="ARBA00022777"/>
    </source>
</evidence>
<dbReference type="InterPro" id="IPR036832">
    <property type="entry name" value="PPK_N_dom_sf"/>
</dbReference>
<keyword evidence="5 6" id="KW-0067">ATP-binding</keyword>
<name>A0A6L5GTJ8_9FIRM</name>
<feature type="binding site" evidence="6">
    <location>
        <position position="575"/>
    </location>
    <ligand>
        <name>ATP</name>
        <dbReference type="ChEBI" id="CHEBI:30616"/>
    </ligand>
</feature>
<keyword evidence="14" id="KW-1185">Reference proteome</keyword>
<dbReference type="AlphaFoldDB" id="A0A6L5GTJ8"/>
<evidence type="ECO:0000256" key="8">
    <source>
        <dbReference type="SAM" id="MobiDB-lite"/>
    </source>
</evidence>
<dbReference type="InterPro" id="IPR024953">
    <property type="entry name" value="PP_kinase_middle"/>
</dbReference>
<dbReference type="InterPro" id="IPR003414">
    <property type="entry name" value="PP_kinase"/>
</dbReference>
<dbReference type="PANTHER" id="PTHR30218:SF0">
    <property type="entry name" value="POLYPHOSPHATE KINASE"/>
    <property type="match status" value="1"/>
</dbReference>